<evidence type="ECO:0000256" key="9">
    <source>
        <dbReference type="ARBA" id="ARBA00048679"/>
    </source>
</evidence>
<proteinExistence type="inferred from homology"/>
<dbReference type="VEuPathDB" id="VectorBase:LDEU005664"/>
<evidence type="ECO:0000256" key="7">
    <source>
        <dbReference type="ARBA" id="ARBA00022840"/>
    </source>
</evidence>
<evidence type="ECO:0000313" key="14">
    <source>
        <dbReference type="Proteomes" id="UP000288716"/>
    </source>
</evidence>
<sequence length="534" mass="60448">MDKNKLGEDLFRVKTEIQALRTLQHKNIAKLLQVIENDTKIYLILEYCSGGELFDYIVAKSRLSEKESRQIMHSLLECLAYLHSHGFAHRDLKPENVLFDRNHNIKLIDFGLAAQSKESTKSLFHLKTCCGSPAYAAPELIAGEEYSGPAVDVWSAGVMLYALLVGQLPFDDENLTVLYKKIQSGQYKTPFWLSEQSKSVIASMLTTNPRKRITVKELLQHPWITGSSGEKQLVAVQKMLIDESLLWEVHKYFPLVALPELRKNIATKFGYQTATFWLLKDQYERNPNMFVTRKQSASAESVLDKISEESDDKLKKNKSDDLLSPKLVAVHPKAVESRKHKLHAPPVSHVTPAKRAAIYSTPTSSPVSKIPIKSPLRDSNATPVAPLNLQKPSQNGETPMKTPMKQFLVQTPKRSLLKRFLATATPSVATQPRNITTSIHTTSKNVTMTTFTDADECTKIFIESLTAKGIICKQKGYLIRCQMNNKYQKVLNFTLEVCKYGDCCAIQRNRLHGDAWHYKKICEEILRISNQNNQ</sequence>
<dbReference type="PROSITE" id="PS50032">
    <property type="entry name" value="KA1"/>
    <property type="match status" value="1"/>
</dbReference>
<feature type="compositionally biased region" description="Low complexity" evidence="10">
    <location>
        <begin position="360"/>
        <end position="374"/>
    </location>
</feature>
<comment type="caution">
    <text evidence="13">The sequence shown here is derived from an EMBL/GenBank/DDBJ whole genome shotgun (WGS) entry which is preliminary data.</text>
</comment>
<dbReference type="Pfam" id="PF00069">
    <property type="entry name" value="Pkinase"/>
    <property type="match status" value="1"/>
</dbReference>
<evidence type="ECO:0000256" key="5">
    <source>
        <dbReference type="ARBA" id="ARBA00022741"/>
    </source>
</evidence>
<dbReference type="PANTHER" id="PTHR24346:SF30">
    <property type="entry name" value="MATERNAL EMBRYONIC LEUCINE ZIPPER KINASE"/>
    <property type="match status" value="1"/>
</dbReference>
<comment type="catalytic activity">
    <reaction evidence="9">
        <text>L-seryl-[protein] + ATP = O-phospho-L-seryl-[protein] + ADP + H(+)</text>
        <dbReference type="Rhea" id="RHEA:17989"/>
        <dbReference type="Rhea" id="RHEA-COMP:9863"/>
        <dbReference type="Rhea" id="RHEA-COMP:11604"/>
        <dbReference type="ChEBI" id="CHEBI:15378"/>
        <dbReference type="ChEBI" id="CHEBI:29999"/>
        <dbReference type="ChEBI" id="CHEBI:30616"/>
        <dbReference type="ChEBI" id="CHEBI:83421"/>
        <dbReference type="ChEBI" id="CHEBI:456216"/>
        <dbReference type="EC" id="2.7.11.1"/>
    </reaction>
</comment>
<dbReference type="AlphaFoldDB" id="A0A443SFT5"/>
<comment type="catalytic activity">
    <reaction evidence="8">
        <text>L-threonyl-[protein] + ATP = O-phospho-L-threonyl-[protein] + ADP + H(+)</text>
        <dbReference type="Rhea" id="RHEA:46608"/>
        <dbReference type="Rhea" id="RHEA-COMP:11060"/>
        <dbReference type="Rhea" id="RHEA-COMP:11605"/>
        <dbReference type="ChEBI" id="CHEBI:15378"/>
        <dbReference type="ChEBI" id="CHEBI:30013"/>
        <dbReference type="ChEBI" id="CHEBI:30616"/>
        <dbReference type="ChEBI" id="CHEBI:61977"/>
        <dbReference type="ChEBI" id="CHEBI:456216"/>
        <dbReference type="EC" id="2.7.11.1"/>
    </reaction>
</comment>
<name>A0A443SFT5_9ACAR</name>
<evidence type="ECO:0000256" key="3">
    <source>
        <dbReference type="ARBA" id="ARBA00022527"/>
    </source>
</evidence>
<dbReference type="FunFam" id="1.10.510.10:FF:000571">
    <property type="entry name" value="Maternal embryonic leucine zipper kinase"/>
    <property type="match status" value="1"/>
</dbReference>
<dbReference type="PROSITE" id="PS00108">
    <property type="entry name" value="PROTEIN_KINASE_ST"/>
    <property type="match status" value="1"/>
</dbReference>
<feature type="domain" description="Protein kinase" evidence="11">
    <location>
        <begin position="1"/>
        <end position="224"/>
    </location>
</feature>
<dbReference type="EC" id="2.7.11.1" evidence="2"/>
<dbReference type="InterPro" id="IPR011009">
    <property type="entry name" value="Kinase-like_dom_sf"/>
</dbReference>
<dbReference type="SUPFAM" id="SSF56112">
    <property type="entry name" value="Protein kinase-like (PK-like)"/>
    <property type="match status" value="1"/>
</dbReference>
<dbReference type="SMART" id="SM00220">
    <property type="entry name" value="S_TKc"/>
    <property type="match status" value="1"/>
</dbReference>
<dbReference type="GO" id="GO:0005524">
    <property type="term" value="F:ATP binding"/>
    <property type="evidence" value="ECO:0007669"/>
    <property type="project" value="UniProtKB-KW"/>
</dbReference>
<evidence type="ECO:0000256" key="4">
    <source>
        <dbReference type="ARBA" id="ARBA00022679"/>
    </source>
</evidence>
<protein>
    <recommendedName>
        <fullName evidence="2">non-specific serine/threonine protein kinase</fullName>
        <ecNumber evidence="2">2.7.11.1</ecNumber>
    </recommendedName>
</protein>
<keyword evidence="7" id="KW-0067">ATP-binding</keyword>
<dbReference type="PANTHER" id="PTHR24346">
    <property type="entry name" value="MAP/MICROTUBULE AFFINITY-REGULATING KINASE"/>
    <property type="match status" value="1"/>
</dbReference>
<dbReference type="GO" id="GO:0035556">
    <property type="term" value="P:intracellular signal transduction"/>
    <property type="evidence" value="ECO:0007669"/>
    <property type="project" value="TreeGrafter"/>
</dbReference>
<dbReference type="GO" id="GO:0004674">
    <property type="term" value="F:protein serine/threonine kinase activity"/>
    <property type="evidence" value="ECO:0007669"/>
    <property type="project" value="UniProtKB-KW"/>
</dbReference>
<keyword evidence="3" id="KW-0723">Serine/threonine-protein kinase</keyword>
<evidence type="ECO:0000259" key="11">
    <source>
        <dbReference type="PROSITE" id="PS50011"/>
    </source>
</evidence>
<feature type="region of interest" description="Disordered" evidence="10">
    <location>
        <begin position="360"/>
        <end position="400"/>
    </location>
</feature>
<dbReference type="GO" id="GO:0005737">
    <property type="term" value="C:cytoplasm"/>
    <property type="evidence" value="ECO:0007669"/>
    <property type="project" value="TreeGrafter"/>
</dbReference>
<keyword evidence="5" id="KW-0547">Nucleotide-binding</keyword>
<dbReference type="Gene3D" id="3.30.310.80">
    <property type="entry name" value="Kinase associated domain 1, KA1"/>
    <property type="match status" value="1"/>
</dbReference>
<dbReference type="Proteomes" id="UP000288716">
    <property type="component" value="Unassembled WGS sequence"/>
</dbReference>
<dbReference type="STRING" id="299467.A0A443SFT5"/>
<evidence type="ECO:0000256" key="6">
    <source>
        <dbReference type="ARBA" id="ARBA00022777"/>
    </source>
</evidence>
<dbReference type="Pfam" id="PF02149">
    <property type="entry name" value="KA1"/>
    <property type="match status" value="1"/>
</dbReference>
<accession>A0A443SFT5</accession>
<comment type="similarity">
    <text evidence="1">Belongs to the protein kinase superfamily. CAMK Ser/Thr protein kinase family. SNF1 subfamily.</text>
</comment>
<dbReference type="SUPFAM" id="SSF103243">
    <property type="entry name" value="KA1-like"/>
    <property type="match status" value="1"/>
</dbReference>
<dbReference type="PROSITE" id="PS50011">
    <property type="entry name" value="PROTEIN_KINASE_DOM"/>
    <property type="match status" value="1"/>
</dbReference>
<keyword evidence="6 13" id="KW-0418">Kinase</keyword>
<evidence type="ECO:0000256" key="10">
    <source>
        <dbReference type="SAM" id="MobiDB-lite"/>
    </source>
</evidence>
<evidence type="ECO:0000256" key="2">
    <source>
        <dbReference type="ARBA" id="ARBA00012513"/>
    </source>
</evidence>
<dbReference type="EMBL" id="NCKV01002813">
    <property type="protein sequence ID" value="RWS26376.1"/>
    <property type="molecule type" value="Genomic_DNA"/>
</dbReference>
<evidence type="ECO:0000256" key="1">
    <source>
        <dbReference type="ARBA" id="ARBA00006234"/>
    </source>
</evidence>
<dbReference type="OrthoDB" id="6488637at2759"/>
<evidence type="ECO:0000256" key="8">
    <source>
        <dbReference type="ARBA" id="ARBA00047899"/>
    </source>
</evidence>
<evidence type="ECO:0000313" key="13">
    <source>
        <dbReference type="EMBL" id="RWS26376.1"/>
    </source>
</evidence>
<feature type="domain" description="KA1" evidence="12">
    <location>
        <begin position="484"/>
        <end position="531"/>
    </location>
</feature>
<gene>
    <name evidence="13" type="ORF">B4U80_05697</name>
</gene>
<dbReference type="InterPro" id="IPR001772">
    <property type="entry name" value="KA1_dom"/>
</dbReference>
<feature type="non-terminal residue" evidence="13">
    <location>
        <position position="534"/>
    </location>
</feature>
<keyword evidence="14" id="KW-1185">Reference proteome</keyword>
<organism evidence="13 14">
    <name type="scientific">Leptotrombidium deliense</name>
    <dbReference type="NCBI Taxonomy" id="299467"/>
    <lineage>
        <taxon>Eukaryota</taxon>
        <taxon>Metazoa</taxon>
        <taxon>Ecdysozoa</taxon>
        <taxon>Arthropoda</taxon>
        <taxon>Chelicerata</taxon>
        <taxon>Arachnida</taxon>
        <taxon>Acari</taxon>
        <taxon>Acariformes</taxon>
        <taxon>Trombidiformes</taxon>
        <taxon>Prostigmata</taxon>
        <taxon>Anystina</taxon>
        <taxon>Parasitengona</taxon>
        <taxon>Trombiculoidea</taxon>
        <taxon>Trombiculidae</taxon>
        <taxon>Leptotrombidium</taxon>
    </lineage>
</organism>
<dbReference type="GO" id="GO:0106310">
    <property type="term" value="F:protein serine kinase activity"/>
    <property type="evidence" value="ECO:0007669"/>
    <property type="project" value="RHEA"/>
</dbReference>
<dbReference type="Gene3D" id="1.10.510.10">
    <property type="entry name" value="Transferase(Phosphotransferase) domain 1"/>
    <property type="match status" value="1"/>
</dbReference>
<keyword evidence="4" id="KW-0808">Transferase</keyword>
<dbReference type="InterPro" id="IPR028375">
    <property type="entry name" value="KA1/Ssp2_C"/>
</dbReference>
<dbReference type="InterPro" id="IPR000719">
    <property type="entry name" value="Prot_kinase_dom"/>
</dbReference>
<reference evidence="13 14" key="1">
    <citation type="journal article" date="2018" name="Gigascience">
        <title>Genomes of trombidid mites reveal novel predicted allergens and laterally-transferred genes associated with secondary metabolism.</title>
        <authorList>
            <person name="Dong X."/>
            <person name="Chaisiri K."/>
            <person name="Xia D."/>
            <person name="Armstrong S.D."/>
            <person name="Fang Y."/>
            <person name="Donnelly M.J."/>
            <person name="Kadowaki T."/>
            <person name="McGarry J.W."/>
            <person name="Darby A.C."/>
            <person name="Makepeace B.L."/>
        </authorList>
    </citation>
    <scope>NUCLEOTIDE SEQUENCE [LARGE SCALE GENOMIC DNA]</scope>
    <source>
        <strain evidence="13">UoL-UT</strain>
    </source>
</reference>
<evidence type="ECO:0000259" key="12">
    <source>
        <dbReference type="PROSITE" id="PS50032"/>
    </source>
</evidence>
<dbReference type="InterPro" id="IPR008271">
    <property type="entry name" value="Ser/Thr_kinase_AS"/>
</dbReference>